<evidence type="ECO:0000256" key="1">
    <source>
        <dbReference type="SAM" id="SignalP"/>
    </source>
</evidence>
<reference evidence="2 3" key="1">
    <citation type="submission" date="2015-07" db="EMBL/GenBank/DDBJ databases">
        <title>Genome sequencing of Kibdelosporangium phytohabitans.</title>
        <authorList>
            <person name="Qin S."/>
            <person name="Xing K."/>
        </authorList>
    </citation>
    <scope>NUCLEOTIDE SEQUENCE [LARGE SCALE GENOMIC DNA]</scope>
    <source>
        <strain evidence="2 3">KLBMP1111</strain>
    </source>
</reference>
<accession>A0A0N9I5U5</accession>
<dbReference type="AlphaFoldDB" id="A0A0N9I5U5"/>
<organism evidence="2 3">
    <name type="scientific">Kibdelosporangium phytohabitans</name>
    <dbReference type="NCBI Taxonomy" id="860235"/>
    <lineage>
        <taxon>Bacteria</taxon>
        <taxon>Bacillati</taxon>
        <taxon>Actinomycetota</taxon>
        <taxon>Actinomycetes</taxon>
        <taxon>Pseudonocardiales</taxon>
        <taxon>Pseudonocardiaceae</taxon>
        <taxon>Kibdelosporangium</taxon>
    </lineage>
</organism>
<evidence type="ECO:0000313" key="3">
    <source>
        <dbReference type="Proteomes" id="UP000063699"/>
    </source>
</evidence>
<sequence>MLTAVAAVVGVLFPLPASAAVPPGRAPGAVGGSADGKTGPLRFQQATGVDGVQSVINCEVLASPIRKSAATASGVGYVQCLTDQGEQAPMTYIDLRILLFRRSETGLAGEYQEVGSGRGLITGAADAPCRTDDHFTFADSYLVPPPGYEPPHALISDTSPFVRITC</sequence>
<feature type="chain" id="PRO_5006035872" description="Secreted protein" evidence="1">
    <location>
        <begin position="20"/>
        <end position="166"/>
    </location>
</feature>
<gene>
    <name evidence="2" type="ORF">AOZ06_25435</name>
</gene>
<evidence type="ECO:0000313" key="2">
    <source>
        <dbReference type="EMBL" id="ALG09796.1"/>
    </source>
</evidence>
<protein>
    <recommendedName>
        <fullName evidence="4">Secreted protein</fullName>
    </recommendedName>
</protein>
<feature type="signal peptide" evidence="1">
    <location>
        <begin position="1"/>
        <end position="19"/>
    </location>
</feature>
<name>A0A0N9I5U5_9PSEU</name>
<keyword evidence="3" id="KW-1185">Reference proteome</keyword>
<dbReference type="Proteomes" id="UP000063699">
    <property type="component" value="Chromosome"/>
</dbReference>
<evidence type="ECO:0008006" key="4">
    <source>
        <dbReference type="Google" id="ProtNLM"/>
    </source>
</evidence>
<keyword evidence="1" id="KW-0732">Signal</keyword>
<dbReference type="EMBL" id="CP012752">
    <property type="protein sequence ID" value="ALG09796.1"/>
    <property type="molecule type" value="Genomic_DNA"/>
</dbReference>
<dbReference type="KEGG" id="kphy:AOZ06_25435"/>
<proteinExistence type="predicted"/>